<feature type="domain" description="Tudor" evidence="4">
    <location>
        <begin position="820"/>
        <end position="878"/>
    </location>
</feature>
<keyword evidence="3" id="KW-1133">Transmembrane helix</keyword>
<gene>
    <name evidence="6" type="primary">LOC106075240</name>
</gene>
<keyword evidence="1" id="KW-0694">RNA-binding</keyword>
<accession>A0A9W2YGH6</accession>
<sequence length="962" mass="105890">MAYLCWIFHELFDMMRDLRIPIVLVIPVSIALIGVLWILKKRSGPKGDSRKKLAKPKAEAASTEKTVEQTKQIDNEGITVTQRKIPETLARDRGSADLNCTGPDIIAGADTREISGGAKDISEAVEQKPLDHEIHAITSIRINSRDCKQISLSEKERPKSPLEDRTQNNSFLDIVELQNFQLENLLSGAKDSLTNPETVLPEISHRHSESLDLQPDTVSDSKAVTVSEDLKSDSDNALINTQEVFELARESDPNISQSTAVVCEPASELKSYKDIELDELKDSSIFSDDIENKENMVDDIENKENIVTGKPLEDALNFSHIPQDKLSAVLSFEEIETQSQPVQQSTPVPKARESAACLSSERTSEYKVVEEVLLCKDQDSGHDVSPLVGQKVESGHDLVLISTGASTELMAFHVNTLSENVSPNYFKNPVNSCDNPAVSDVEDVSHLDSLELAICDQSSFPACLSSTKDVTSDSLLIDSVSTGEVHTTNENWCDTDHSSFEDLLAIRDTSKGTLPCERYSARSLSPPTLASTFNLQNLSTLDPCTDYKINWSSETTADEPLLTDSVITVSDSSFSSIQPLPENMSLSQGLISPDLGVETSELLQPIDIVDNNNLASNEHKPGSPTKSSSPMCDNNSEGSNDSGRGGSEHDVAGHSGETLVHFDFNMPSELCGRFIGKQGKNINFLKSKTGANVSLINNPYTAEYQICQVVGTQLEVDDALAMIRRKFPLNEFPLLTMLPINVNPVVPAPIVEHPLIVPEVMQLSLPEGVSVEVFVSAIVDAGHIFVQQPTHRSFMSLEKLTYFLNTVYGQDPNVPCVPTPVEYGIICVCENDGCWYRAMIMSPENEDGETQVKFVDYGGYAVMPVSSLKQIRTDFMSLPFQAVECFMANITPNQGEAFFSEEATMTLSSMTEYKLLQCQVVARTENGIPYIHLYQINPESNSAVMINRALVNGQYVRWIEIL</sequence>
<evidence type="ECO:0000313" key="5">
    <source>
        <dbReference type="Proteomes" id="UP001165740"/>
    </source>
</evidence>
<feature type="region of interest" description="Disordered" evidence="2">
    <location>
        <begin position="44"/>
        <end position="69"/>
    </location>
</feature>
<dbReference type="InterPro" id="IPR047368">
    <property type="entry name" value="KH-I_AKAP1"/>
</dbReference>
<evidence type="ECO:0000313" key="6">
    <source>
        <dbReference type="RefSeq" id="XP_055861761.1"/>
    </source>
</evidence>
<dbReference type="RefSeq" id="XP_055861761.1">
    <property type="nucleotide sequence ID" value="XM_056005786.1"/>
</dbReference>
<dbReference type="AlphaFoldDB" id="A0A9W2YGH6"/>
<dbReference type="PANTHER" id="PTHR22948:SF65">
    <property type="entry name" value="A-KINASE ANCHORING PROTEIN 1"/>
    <property type="match status" value="1"/>
</dbReference>
<dbReference type="InterPro" id="IPR002999">
    <property type="entry name" value="Tudor"/>
</dbReference>
<feature type="region of interest" description="Disordered" evidence="2">
    <location>
        <begin position="612"/>
        <end position="652"/>
    </location>
</feature>
<dbReference type="SUPFAM" id="SSF54791">
    <property type="entry name" value="Eukaryotic type KH-domain (KH-domain type I)"/>
    <property type="match status" value="1"/>
</dbReference>
<keyword evidence="5" id="KW-1185">Reference proteome</keyword>
<dbReference type="InterPro" id="IPR035437">
    <property type="entry name" value="SNase_OB-fold_sf"/>
</dbReference>
<dbReference type="InterPro" id="IPR004088">
    <property type="entry name" value="KH_dom_type_1"/>
</dbReference>
<dbReference type="InterPro" id="IPR047367">
    <property type="entry name" value="Tudor_AKAP1"/>
</dbReference>
<dbReference type="GO" id="GO:0005739">
    <property type="term" value="C:mitochondrion"/>
    <property type="evidence" value="ECO:0007669"/>
    <property type="project" value="UniProtKB-ARBA"/>
</dbReference>
<proteinExistence type="predicted"/>
<dbReference type="CDD" id="cd20407">
    <property type="entry name" value="Tudor_AKAP1"/>
    <property type="match status" value="1"/>
</dbReference>
<dbReference type="InterPro" id="IPR036612">
    <property type="entry name" value="KH_dom_type_1_sf"/>
</dbReference>
<dbReference type="OrthoDB" id="10069557at2759"/>
<evidence type="ECO:0000256" key="2">
    <source>
        <dbReference type="SAM" id="MobiDB-lite"/>
    </source>
</evidence>
<reference evidence="6" key="1">
    <citation type="submission" date="2025-08" db="UniProtKB">
        <authorList>
            <consortium name="RefSeq"/>
        </authorList>
    </citation>
    <scope>IDENTIFICATION</scope>
</reference>
<feature type="compositionally biased region" description="Polar residues" evidence="2">
    <location>
        <begin position="624"/>
        <end position="642"/>
    </location>
</feature>
<evidence type="ECO:0000256" key="3">
    <source>
        <dbReference type="SAM" id="Phobius"/>
    </source>
</evidence>
<feature type="transmembrane region" description="Helical" evidence="3">
    <location>
        <begin position="20"/>
        <end position="39"/>
    </location>
</feature>
<dbReference type="PROSITE" id="PS50304">
    <property type="entry name" value="TUDOR"/>
    <property type="match status" value="1"/>
</dbReference>
<dbReference type="PROSITE" id="PS50084">
    <property type="entry name" value="KH_TYPE_1"/>
    <property type="match status" value="1"/>
</dbReference>
<dbReference type="Proteomes" id="UP001165740">
    <property type="component" value="Chromosome 12"/>
</dbReference>
<dbReference type="CDD" id="cd22395">
    <property type="entry name" value="KH-I_AKAP1"/>
    <property type="match status" value="1"/>
</dbReference>
<dbReference type="GeneID" id="106075240"/>
<dbReference type="InterPro" id="IPR004087">
    <property type="entry name" value="KH_dom"/>
</dbReference>
<dbReference type="SUPFAM" id="SSF63748">
    <property type="entry name" value="Tudor/PWWP/MBT"/>
    <property type="match status" value="1"/>
</dbReference>
<dbReference type="InterPro" id="IPR050621">
    <property type="entry name" value="Tudor_domain_containing"/>
</dbReference>
<dbReference type="Pfam" id="PF00567">
    <property type="entry name" value="TUDOR"/>
    <property type="match status" value="1"/>
</dbReference>
<keyword evidence="3" id="KW-0812">Transmembrane</keyword>
<organism evidence="5 6">
    <name type="scientific">Biomphalaria glabrata</name>
    <name type="common">Bloodfluke planorb</name>
    <name type="synonym">Freshwater snail</name>
    <dbReference type="NCBI Taxonomy" id="6526"/>
    <lineage>
        <taxon>Eukaryota</taxon>
        <taxon>Metazoa</taxon>
        <taxon>Spiralia</taxon>
        <taxon>Lophotrochozoa</taxon>
        <taxon>Mollusca</taxon>
        <taxon>Gastropoda</taxon>
        <taxon>Heterobranchia</taxon>
        <taxon>Euthyneura</taxon>
        <taxon>Panpulmonata</taxon>
        <taxon>Hygrophila</taxon>
        <taxon>Lymnaeoidea</taxon>
        <taxon>Planorbidae</taxon>
        <taxon>Biomphalaria</taxon>
    </lineage>
</organism>
<evidence type="ECO:0000259" key="4">
    <source>
        <dbReference type="PROSITE" id="PS50304"/>
    </source>
</evidence>
<dbReference type="Gene3D" id="2.40.50.90">
    <property type="match status" value="1"/>
</dbReference>
<name>A0A9W2YGH6_BIOGL</name>
<dbReference type="SMART" id="SM00322">
    <property type="entry name" value="KH"/>
    <property type="match status" value="1"/>
</dbReference>
<dbReference type="PANTHER" id="PTHR22948">
    <property type="entry name" value="TUDOR DOMAIN CONTAINING PROTEIN"/>
    <property type="match status" value="1"/>
</dbReference>
<evidence type="ECO:0000256" key="1">
    <source>
        <dbReference type="PROSITE-ProRule" id="PRU00117"/>
    </source>
</evidence>
<dbReference type="SMART" id="SM00333">
    <property type="entry name" value="TUDOR"/>
    <property type="match status" value="1"/>
</dbReference>
<dbReference type="Pfam" id="PF00013">
    <property type="entry name" value="KH_1"/>
    <property type="match status" value="1"/>
</dbReference>
<dbReference type="Gene3D" id="2.30.30.140">
    <property type="match status" value="1"/>
</dbReference>
<protein>
    <submittedName>
        <fullName evidence="6">Uncharacterized protein LOC106075240 isoform X1</fullName>
    </submittedName>
</protein>
<keyword evidence="3" id="KW-0472">Membrane</keyword>
<dbReference type="GO" id="GO:0003723">
    <property type="term" value="F:RNA binding"/>
    <property type="evidence" value="ECO:0007669"/>
    <property type="project" value="UniProtKB-UniRule"/>
</dbReference>
<dbReference type="Gene3D" id="3.30.1370.10">
    <property type="entry name" value="K Homology domain, type 1"/>
    <property type="match status" value="1"/>
</dbReference>